<dbReference type="GO" id="GO:0016491">
    <property type="term" value="F:oxidoreductase activity"/>
    <property type="evidence" value="ECO:0007669"/>
    <property type="project" value="UniProtKB-KW"/>
</dbReference>
<dbReference type="Gene3D" id="3.40.50.10540">
    <property type="entry name" value="Crotonobetainyl-coa:carnitine coa-transferase, domain 1"/>
    <property type="match status" value="1"/>
</dbReference>
<evidence type="ECO:0000256" key="2">
    <source>
        <dbReference type="ARBA" id="ARBA00009570"/>
    </source>
</evidence>
<name>A0A562I2N1_MICOL</name>
<dbReference type="InterPro" id="IPR032710">
    <property type="entry name" value="NTF2-like_dom_sf"/>
</dbReference>
<dbReference type="Gene3D" id="3.30.1540.10">
    <property type="entry name" value="formyl-coa transferase, domain 3"/>
    <property type="match status" value="1"/>
</dbReference>
<dbReference type="OrthoDB" id="9797653at2"/>
<dbReference type="InterPro" id="IPR003673">
    <property type="entry name" value="CoA-Trfase_fam_III"/>
</dbReference>
<reference evidence="5 6" key="1">
    <citation type="submission" date="2019-07" db="EMBL/GenBank/DDBJ databases">
        <title>R&amp;d 2014.</title>
        <authorList>
            <person name="Klenk H.-P."/>
        </authorList>
    </citation>
    <scope>NUCLEOTIDE SEQUENCE [LARGE SCALE GENOMIC DNA]</scope>
    <source>
        <strain evidence="5 6">DSM 43868</strain>
    </source>
</reference>
<dbReference type="SUPFAM" id="SSF89796">
    <property type="entry name" value="CoA-transferase family III (CaiB/BaiF)"/>
    <property type="match status" value="1"/>
</dbReference>
<accession>A0A562I2N1</accession>
<dbReference type="Pfam" id="PF02515">
    <property type="entry name" value="CoA_transf_3"/>
    <property type="match status" value="1"/>
</dbReference>
<sequence>MTGPLAGLRVVELGGIGPTPHAGMVLADLGADVVRIVRSHADAAALATHVLRGRTTVVANLKDPADRDEVLGLIGAADVVIEGFRPGTTERLGLGPDTCLAAHPGLVYGRVTGWGQDGPLASTAGHDINYVSVTGILHAIGPADRPVPPLNLVGDYAGGSMYLLLGILAALWERTVSGRGQVVDAAMVDGVASLGQQILELRAEGTWGDERESNLLDGGAPFYRTYECADGRFVAVGAIEPQFYALLLEGLSLTDGDLPEQNDTSGWCELSTVFAERFKQRTRDEWAEVFVGSDACVTPVLSFVEAVEHPQLAARRSVVETPSGPAGAPAPRFSRSASCVTADSALMDLLAARGRWGGRRRFRRPEHSLDERSRAIDAGGRLTLGGHTLEQVQTWSPQLAAANTTLTRNVEAFLFDEANLLDDWRLHEWLELFVPEGTYLMPSTDLPNGDPGRDLFLIQDDRFLLEHRVNSLLTRSAHAEYPHSRTRRMITNVQARPENADHVRVKANFAVFRVRSGILDTYVGTYRHVLRVTSEGFRFVERKSVLDLDALRPQAKVSIIL</sequence>
<dbReference type="FunFam" id="3.30.1540.10:FF:000004">
    <property type="entry name" value="Probable alpha-methylacyl-CoA racemase mcr"/>
    <property type="match status" value="1"/>
</dbReference>
<evidence type="ECO:0000256" key="1">
    <source>
        <dbReference type="ARBA" id="ARBA00008383"/>
    </source>
</evidence>
<dbReference type="Proteomes" id="UP000319825">
    <property type="component" value="Unassembled WGS sequence"/>
</dbReference>
<evidence type="ECO:0000256" key="4">
    <source>
        <dbReference type="ARBA" id="ARBA00023235"/>
    </source>
</evidence>
<dbReference type="PANTHER" id="PTHR48228:SF5">
    <property type="entry name" value="ALPHA-METHYLACYL-COA RACEMASE"/>
    <property type="match status" value="1"/>
</dbReference>
<dbReference type="InterPro" id="IPR050509">
    <property type="entry name" value="CoA-transferase_III"/>
</dbReference>
<dbReference type="InterPro" id="IPR000391">
    <property type="entry name" value="Rng_hydr_dOase-bsu"/>
</dbReference>
<evidence type="ECO:0000313" key="6">
    <source>
        <dbReference type="Proteomes" id="UP000319825"/>
    </source>
</evidence>
<keyword evidence="4" id="KW-0413">Isomerase</keyword>
<protein>
    <submittedName>
        <fullName evidence="5">Crotonobetainyl-CoA:carnitine CoA-transferase CaiB-like acyl-CoA transferase</fullName>
    </submittedName>
</protein>
<evidence type="ECO:0000313" key="5">
    <source>
        <dbReference type="EMBL" id="TWH65301.1"/>
    </source>
</evidence>
<proteinExistence type="inferred from homology"/>
<comment type="caution">
    <text evidence="5">The sequence shown here is derived from an EMBL/GenBank/DDBJ whole genome shotgun (WGS) entry which is preliminary data.</text>
</comment>
<comment type="similarity">
    <text evidence="2">Belongs to the bacterial ring-hydroxylating dioxygenase beta subunit family.</text>
</comment>
<dbReference type="RefSeq" id="WP_145772655.1">
    <property type="nucleotide sequence ID" value="NZ_BAAATQ010000384.1"/>
</dbReference>
<dbReference type="GO" id="GO:0016740">
    <property type="term" value="F:transferase activity"/>
    <property type="evidence" value="ECO:0007669"/>
    <property type="project" value="UniProtKB-KW"/>
</dbReference>
<dbReference type="PANTHER" id="PTHR48228">
    <property type="entry name" value="SUCCINYL-COA--D-CITRAMALATE COA-TRANSFERASE"/>
    <property type="match status" value="1"/>
</dbReference>
<keyword evidence="6" id="KW-1185">Reference proteome</keyword>
<organism evidence="5 6">
    <name type="scientific">Micromonospora olivasterospora</name>
    <dbReference type="NCBI Taxonomy" id="1880"/>
    <lineage>
        <taxon>Bacteria</taxon>
        <taxon>Bacillati</taxon>
        <taxon>Actinomycetota</taxon>
        <taxon>Actinomycetes</taxon>
        <taxon>Micromonosporales</taxon>
        <taxon>Micromonosporaceae</taxon>
        <taxon>Micromonospora</taxon>
    </lineage>
</organism>
<keyword evidence="3" id="KW-0560">Oxidoreductase</keyword>
<dbReference type="InterPro" id="IPR023606">
    <property type="entry name" value="CoA-Trfase_III_dom_1_sf"/>
</dbReference>
<comment type="similarity">
    <text evidence="1">Belongs to the CoA-transferase III family.</text>
</comment>
<dbReference type="GO" id="GO:0016853">
    <property type="term" value="F:isomerase activity"/>
    <property type="evidence" value="ECO:0007669"/>
    <property type="project" value="UniProtKB-KW"/>
</dbReference>
<dbReference type="EMBL" id="VLKE01000001">
    <property type="protein sequence ID" value="TWH65301.1"/>
    <property type="molecule type" value="Genomic_DNA"/>
</dbReference>
<dbReference type="InterPro" id="IPR044855">
    <property type="entry name" value="CoA-Trfase_III_dom3_sf"/>
</dbReference>
<dbReference type="Gene3D" id="3.10.450.50">
    <property type="match status" value="1"/>
</dbReference>
<dbReference type="Pfam" id="PF00866">
    <property type="entry name" value="Ring_hydroxyl_B"/>
    <property type="match status" value="1"/>
</dbReference>
<dbReference type="AlphaFoldDB" id="A0A562I2N1"/>
<gene>
    <name evidence="5" type="ORF">JD77_00237</name>
</gene>
<dbReference type="CDD" id="cd00667">
    <property type="entry name" value="ring_hydroxylating_dioxygenases_beta"/>
    <property type="match status" value="1"/>
</dbReference>
<keyword evidence="5" id="KW-0808">Transferase</keyword>
<evidence type="ECO:0000256" key="3">
    <source>
        <dbReference type="ARBA" id="ARBA00023002"/>
    </source>
</evidence>
<dbReference type="SUPFAM" id="SSF54427">
    <property type="entry name" value="NTF2-like"/>
    <property type="match status" value="1"/>
</dbReference>